<dbReference type="SUPFAM" id="SSF50952">
    <property type="entry name" value="Soluble quinoprotein glucose dehydrogenase"/>
    <property type="match status" value="1"/>
</dbReference>
<dbReference type="SUPFAM" id="SSF49265">
    <property type="entry name" value="Fibronectin type III"/>
    <property type="match status" value="1"/>
</dbReference>
<dbReference type="CDD" id="cd00063">
    <property type="entry name" value="FN3"/>
    <property type="match status" value="1"/>
</dbReference>
<dbReference type="Proteomes" id="UP000176050">
    <property type="component" value="Chromosome"/>
</dbReference>
<feature type="chain" id="PRO_5009110913" description="Fibronectin type-III domain-containing protein" evidence="2">
    <location>
        <begin position="21"/>
        <end position="2560"/>
    </location>
</feature>
<protein>
    <recommendedName>
        <fullName evidence="3">Fibronectin type-III domain-containing protein</fullName>
    </recommendedName>
</protein>
<dbReference type="SUPFAM" id="SSF49299">
    <property type="entry name" value="PKD domain"/>
    <property type="match status" value="1"/>
</dbReference>
<dbReference type="PROSITE" id="PS50853">
    <property type="entry name" value="FN3"/>
    <property type="match status" value="1"/>
</dbReference>
<accession>A0A1D8P8X3</accession>
<dbReference type="InterPro" id="IPR036116">
    <property type="entry name" value="FN3_sf"/>
</dbReference>
<dbReference type="PANTHER" id="PTHR19328:SF13">
    <property type="entry name" value="HIPL1 PROTEIN"/>
    <property type="match status" value="1"/>
</dbReference>
<dbReference type="InterPro" id="IPR026444">
    <property type="entry name" value="Secre_tail"/>
</dbReference>
<organism evidence="4 5">
    <name type="scientific">Urechidicola croceus</name>
    <dbReference type="NCBI Taxonomy" id="1850246"/>
    <lineage>
        <taxon>Bacteria</taxon>
        <taxon>Pseudomonadati</taxon>
        <taxon>Bacteroidota</taxon>
        <taxon>Flavobacteriia</taxon>
        <taxon>Flavobacteriales</taxon>
        <taxon>Flavobacteriaceae</taxon>
        <taxon>Urechidicola</taxon>
    </lineage>
</organism>
<dbReference type="InterPro" id="IPR003961">
    <property type="entry name" value="FN3_dom"/>
</dbReference>
<keyword evidence="5" id="KW-1185">Reference proteome</keyword>
<dbReference type="Pfam" id="PF07995">
    <property type="entry name" value="GSDH"/>
    <property type="match status" value="1"/>
</dbReference>
<feature type="domain" description="Fibronectin type-III" evidence="3">
    <location>
        <begin position="635"/>
        <end position="719"/>
    </location>
</feature>
<gene>
    <name evidence="4" type="ORF">LPB138_10280</name>
</gene>
<feature type="signal peptide" evidence="2">
    <location>
        <begin position="1"/>
        <end position="20"/>
    </location>
</feature>
<sequence length="2560" mass="272754">MNKKLLLLIFLISTFTTNYAQTTSGSDWTVSNLTNDHALTFPWEITYGPDDFLWVTERTDRNGSENPGQRIVRVDPNTGDIFEMIDLDAEIKTAKQGGLMGMAIHPALYEDISTTTNNYVFVAYTYLDGNSDLKLRIARLIYNNSTHTLTPDTSLNSNGAILEGLPGSEDHNSGRLVIGTDEKLYYTIGDQGANQFEYSCDPNLAQVLPTSSTDYDHYPGKTLRLNTDGSIPSDNPVFNGVQSHVNTYGHRNAQGIIIANDGTIYISEHGPKTDDEINIIKSGKNYGWPEIAGYYDNAAYSYCNWSTANNCNAGDFSDHNCPSGAITRTEFESFPNGAPADFEPPIGTYGSTSTVDPSGGWFTWPTPAVSSIDIHETGNIPGWGRSLLIPSLKKGTIYRAKLTPDGEDIVDDYYEEFHSSNDRYRDIAISPDGLTIYAVTDNSGGTSGPSTNSGQSIENPGVIVVLKYVGEVVATNPPVASCQDITVTLDENGNAVITATDIDNGSTAVAPATIISTTIDIDTFDCSHVGTPQTVTLTVTDSDGAQAICSATVSVEANSNPATIDTPILDDIVGVCSITVDAPIAFSNSCEEIIATTTDETTFVAGENAIITWEFDDNGTIVTATQNVTVNALTIPTNLIVSQGVTSASVSWDEILDVTYEIRYRETGSATWITSSSSTNSYTLSTLNADTTYEIQVQSICDNGSSEFSESVLFTTTSADYCTPIVEYYDDVFYINNVTLLDSSGTELINNSSTASDDVEGYSDYSDSVTIPNLEVGDTFDIEISLLNTHNWNKTTGHTIWIDYNQNGTFESNEIVWGTTEDLDLVPHGEPAQGTFTIPTSALSGNTRMRIVSRTYDTATDPCDIALNNPTDNGAEVEDYTLNITSPNAQPIITSATNLSAIEDGIDVSGAIAFTDADSEDSHTFSVSSLPAGSGTVTIDTNGEYIYSIGSNFQDLAEGEETTVNFDVTVTDNFGGSDTATITVTITGANDAPSAVCQNVSIQLESGSATVLPSQIDNGSSDDDNIVSYTLDTDTFTTEGIYDVILTVTDTNGLTDTCTSTVTVTNEPINNNPIASNNSTSTQENTPVIIDVLGNDSDSDGDSLVITEINGTSISEGSSVSTTNASVSLISGQLEITPITNNTINFEYTISDGNGGTATASVTVLVIIPVEYCTAQGVSGNGRITNVQISGENGTSLDNSSSNNTDYSDFTNISPVELEVENTYSMTISNGTTTNSGYAVWIDYNQDGDFTDANEEVYKSTSGSLNGTGSINIDVAIPEDATSGNTRMRIAMRYWWSPGGPCGDIVESGQPSEVEDYTVNISTGVVDADNDGFNSDVDCDDNDAAVNPAADEVLYDGIDNDCNPDTLDTIDADNDGFNSDVDCDDNDSAINPDTIWYLDADNDGFASSTIASCTNPGTGYTLSVLPVADCDDNDAAINPDATEVLYDGIDNDCNPDTLDTVDADNDGANSDVDCDDNDATVNPNAEEILYDGIDNDCNPDTLDTVDADNDGFNSDVDCDDNDATVNPAADEVLYDGIDNDCNPDTLDTIDADNDGFNSDVDCDDNDSAINPDTVWYLDADNDGFASSTIASCTNPGTGYTLSALPVADCDDNDAAINPDATEVLYDGIDNDCNPATADTVDADNDGANSDVDCDDSDATVNPNAEEILYDGIDNDCNPDTLDTIDADNDGFNSDVDCDDNDATVNPDADEVLYDGIDNDCNPDTLDTIDADNDGFNSDVDCDDNDSAINPDTVWYLDADNDGFASSTIASCTNPGTGYTLAVLPVTDCDDNDAAINPDATEVHYDGIDNDCNPATADTVDADNDGVNSDVDCDDNDATVNPNAEEILYDGIDNDCNPDTLDTVDADNDGFNSDVDCDDNDATVNPAADEVLYDGIDNDCNPDTLDTIDADNDGFNSDVDCDDNDSAINPDTVWYLDADNDGFASSTIASCTNPGTGYTLSALPVADCDDNDAAINPDATEVLYDGIDNDCNPDTLDTVDADNDGVNSDVDCDDSDATVNPNAEEILYDGIDNDCNPDTLDTVDADNDGFNSDVDCDDNDATVNPAADEVLYDGIDNDCNPDTLDTIDADNDGFNSDVDCDDNDSAINPDTVWYLDADNDGFASSTIASCTNPGTGYTLSALPVADCDDNDAAINPDATEVLYDGIDNDCNPDTLDTVDADNDGVNSDVDCDDNDATVNPNAEEILYDGIDNDCNPDTLDTIDADNDGFNSDVDCDDNDATVNPAAEEIPYNGIDDDCDPKTLDDDLDNDGYKNDQDCDDTNSSINPGATEIIGNGVDDDCNSATSDDPAPAANYCEPSNIGDYDSGFYITNFELGTINNSTGANRPTRYSDFTNTDSTTLNLGSSNTFNLTNVGAQWGGGDLGLNIWIDFNKDGDFEDSNELVYEGALSSQRNRTGTINIPSSVSSGSTRMRVAVKSWGIPTPCWDWGAGEIEDYTVVITSGSQSRSTFVNSFNSDNTENETNELPNTKIYLIEDKIHVSMGKTENAQLTIFNMLGQQILSEKLNDKNYINLPKNTSKGIYIVQLKSEFGTINKRILVRD</sequence>
<dbReference type="InterPro" id="IPR013783">
    <property type="entry name" value="Ig-like_fold"/>
</dbReference>
<dbReference type="InterPro" id="IPR035986">
    <property type="entry name" value="PKD_dom_sf"/>
</dbReference>
<dbReference type="KEGG" id="lul:LPB138_10280"/>
<dbReference type="STRING" id="1850246.LPB138_10280"/>
<dbReference type="Gene3D" id="2.60.40.10">
    <property type="entry name" value="Immunoglobulins"/>
    <property type="match status" value="1"/>
</dbReference>
<dbReference type="Pfam" id="PF11617">
    <property type="entry name" value="Cu-binding_MopE"/>
    <property type="match status" value="22"/>
</dbReference>
<dbReference type="Pfam" id="PF00041">
    <property type="entry name" value="fn3"/>
    <property type="match status" value="1"/>
</dbReference>
<evidence type="ECO:0000313" key="4">
    <source>
        <dbReference type="EMBL" id="AOW21043.1"/>
    </source>
</evidence>
<dbReference type="RefSeq" id="WP_070237207.1">
    <property type="nucleotide sequence ID" value="NZ_CP017478.1"/>
</dbReference>
<dbReference type="InterPro" id="IPR012938">
    <property type="entry name" value="Glc/Sorbosone_DH"/>
</dbReference>
<dbReference type="NCBIfam" id="TIGR01965">
    <property type="entry name" value="VCBS_repeat"/>
    <property type="match status" value="1"/>
</dbReference>
<reference evidence="4 5" key="1">
    <citation type="submission" date="2016-10" db="EMBL/GenBank/DDBJ databases">
        <title>Lutibacter sp. LPB0138, isolated from marine gastropod.</title>
        <authorList>
            <person name="Kim E."/>
            <person name="Yi H."/>
        </authorList>
    </citation>
    <scope>NUCLEOTIDE SEQUENCE [LARGE SCALE GENOMIC DNA]</scope>
    <source>
        <strain evidence="4 5">LPB0138</strain>
    </source>
</reference>
<evidence type="ECO:0000256" key="2">
    <source>
        <dbReference type="SAM" id="SignalP"/>
    </source>
</evidence>
<name>A0A1D8P8X3_9FLAO</name>
<dbReference type="SMART" id="SM00060">
    <property type="entry name" value="FN3"/>
    <property type="match status" value="1"/>
</dbReference>
<dbReference type="InterPro" id="IPR010221">
    <property type="entry name" value="VCBS_dom"/>
</dbReference>
<keyword evidence="1 2" id="KW-0732">Signal</keyword>
<dbReference type="EMBL" id="CP017478">
    <property type="protein sequence ID" value="AOW21043.1"/>
    <property type="molecule type" value="Genomic_DNA"/>
</dbReference>
<dbReference type="InterPro" id="IPR021655">
    <property type="entry name" value="Put_metal-bd"/>
</dbReference>
<dbReference type="NCBIfam" id="TIGR04183">
    <property type="entry name" value="Por_Secre_tail"/>
    <property type="match status" value="1"/>
</dbReference>
<proteinExistence type="predicted"/>
<dbReference type="InterPro" id="IPR045474">
    <property type="entry name" value="GEVED"/>
</dbReference>
<dbReference type="Pfam" id="PF20009">
    <property type="entry name" value="GEVED"/>
    <property type="match status" value="3"/>
</dbReference>
<dbReference type="InterPro" id="IPR011042">
    <property type="entry name" value="6-blade_b-propeller_TolB-like"/>
</dbReference>
<dbReference type="PANTHER" id="PTHR19328">
    <property type="entry name" value="HEDGEHOG-INTERACTING PROTEIN"/>
    <property type="match status" value="1"/>
</dbReference>
<evidence type="ECO:0000256" key="1">
    <source>
        <dbReference type="ARBA" id="ARBA00022729"/>
    </source>
</evidence>
<dbReference type="Gene3D" id="2.120.10.30">
    <property type="entry name" value="TolB, C-terminal domain"/>
    <property type="match status" value="1"/>
</dbReference>
<dbReference type="Pfam" id="PF17963">
    <property type="entry name" value="Big_9"/>
    <property type="match status" value="2"/>
</dbReference>
<evidence type="ECO:0000313" key="5">
    <source>
        <dbReference type="Proteomes" id="UP000176050"/>
    </source>
</evidence>
<dbReference type="OrthoDB" id="9770043at2"/>
<evidence type="ECO:0000259" key="3">
    <source>
        <dbReference type="PROSITE" id="PS50853"/>
    </source>
</evidence>
<dbReference type="InterPro" id="IPR011041">
    <property type="entry name" value="Quinoprot_gluc/sorb_DH_b-prop"/>
</dbReference>